<feature type="domain" description="G-protein coupled receptors family 1 profile" evidence="6">
    <location>
        <begin position="89"/>
        <end position="372"/>
    </location>
</feature>
<dbReference type="AlphaFoldDB" id="A0A8C2FK81"/>
<dbReference type="GO" id="GO:0007189">
    <property type="term" value="P:adenylate cyclase-activating G protein-coupled receptor signaling pathway"/>
    <property type="evidence" value="ECO:0007669"/>
    <property type="project" value="TreeGrafter"/>
</dbReference>
<keyword evidence="3 5" id="KW-1133">Transmembrane helix</keyword>
<dbReference type="GO" id="GO:0005886">
    <property type="term" value="C:plasma membrane"/>
    <property type="evidence" value="ECO:0007669"/>
    <property type="project" value="TreeGrafter"/>
</dbReference>
<feature type="transmembrane region" description="Helical" evidence="5">
    <location>
        <begin position="111"/>
        <end position="133"/>
    </location>
</feature>
<evidence type="ECO:0000313" key="7">
    <source>
        <dbReference type="Ensembl" id="ENSCCRP00020056919.1"/>
    </source>
</evidence>
<evidence type="ECO:0000256" key="1">
    <source>
        <dbReference type="ARBA" id="ARBA00004141"/>
    </source>
</evidence>
<dbReference type="GO" id="GO:0004930">
    <property type="term" value="F:G protein-coupled receptor activity"/>
    <property type="evidence" value="ECO:0007669"/>
    <property type="project" value="InterPro"/>
</dbReference>
<feature type="transmembrane region" description="Helical" evidence="5">
    <location>
        <begin position="198"/>
        <end position="216"/>
    </location>
</feature>
<dbReference type="CDD" id="cd00637">
    <property type="entry name" value="7tm_classA_rhodopsin-like"/>
    <property type="match status" value="1"/>
</dbReference>
<dbReference type="PRINTS" id="PR00237">
    <property type="entry name" value="GPCRRHODOPSN"/>
</dbReference>
<feature type="transmembrane region" description="Helical" evidence="5">
    <location>
        <begin position="270"/>
        <end position="291"/>
    </location>
</feature>
<feature type="transmembrane region" description="Helical" evidence="5">
    <location>
        <begin position="322"/>
        <end position="343"/>
    </location>
</feature>
<dbReference type="Proteomes" id="UP000694701">
    <property type="component" value="Unplaced"/>
</dbReference>
<organism evidence="7 8">
    <name type="scientific">Cyprinus carpio</name>
    <name type="common">Common carp</name>
    <dbReference type="NCBI Taxonomy" id="7962"/>
    <lineage>
        <taxon>Eukaryota</taxon>
        <taxon>Metazoa</taxon>
        <taxon>Chordata</taxon>
        <taxon>Craniata</taxon>
        <taxon>Vertebrata</taxon>
        <taxon>Euteleostomi</taxon>
        <taxon>Actinopterygii</taxon>
        <taxon>Neopterygii</taxon>
        <taxon>Teleostei</taxon>
        <taxon>Ostariophysi</taxon>
        <taxon>Cypriniformes</taxon>
        <taxon>Cyprinidae</taxon>
        <taxon>Cyprininae</taxon>
        <taxon>Cyprinus</taxon>
    </lineage>
</organism>
<evidence type="ECO:0000256" key="2">
    <source>
        <dbReference type="ARBA" id="ARBA00022692"/>
    </source>
</evidence>
<keyword evidence="2 5" id="KW-0812">Transmembrane</keyword>
<dbReference type="Gene3D" id="1.20.1070.10">
    <property type="entry name" value="Rhodopsin 7-helix transmembrane proteins"/>
    <property type="match status" value="1"/>
</dbReference>
<dbReference type="InterPro" id="IPR017452">
    <property type="entry name" value="GPCR_Rhodpsn_7TM"/>
</dbReference>
<feature type="transmembrane region" description="Helical" evidence="5">
    <location>
        <begin position="77"/>
        <end position="99"/>
    </location>
</feature>
<feature type="transmembrane region" description="Helical" evidence="5">
    <location>
        <begin position="153"/>
        <end position="177"/>
    </location>
</feature>
<evidence type="ECO:0000313" key="8">
    <source>
        <dbReference type="Proteomes" id="UP000694701"/>
    </source>
</evidence>
<dbReference type="PANTHER" id="PTHR23112">
    <property type="entry name" value="G PROTEIN-COUPLED RECEPTOR 157-RELATED"/>
    <property type="match status" value="1"/>
</dbReference>
<keyword evidence="4 5" id="KW-0472">Membrane</keyword>
<dbReference type="SUPFAM" id="SSF81321">
    <property type="entry name" value="Family A G protein-coupled receptor-like"/>
    <property type="match status" value="1"/>
</dbReference>
<dbReference type="PROSITE" id="PS50262">
    <property type="entry name" value="G_PROTEIN_RECEP_F1_2"/>
    <property type="match status" value="1"/>
</dbReference>
<evidence type="ECO:0000256" key="3">
    <source>
        <dbReference type="ARBA" id="ARBA00022989"/>
    </source>
</evidence>
<accession>A0A8C2FK81</accession>
<evidence type="ECO:0000256" key="5">
    <source>
        <dbReference type="SAM" id="Phobius"/>
    </source>
</evidence>
<sequence>MTVKEMIGAQVRRQASRDQSFNVQVRRRESVRQLLYLTEYTQQTTTSWHVVHGINLFIMNSSGGLSDDEEKITVLSWIYVSTLSLSLIGSCSVVVVSIIKRRHLNEQAKPLLQLALADFLASLVLMITAIMNLPNEIWPFSEEMCNLGLPLSLAFYCVSFLLVIIYACESAHAFQGWREKPIQEAFETQLSRRRRRFCLTYVLAWLVPIIGYFIYIRTVRYMEATITPAEIPTLTTVSRGPTARFCNSCILFLHLINDSCITVDPGHAEFIQIFTLSSVLIVIIICTLVYCKLESSYRHYENTRMITMTQRHPGGIWSSARYMILVVIFCWAPALLLICLSFIQLKIKYLFPLYVTQALSVSLQGFLNSIVYAWRRRNFRDAVLGERLPLMAYSNRAFFDQSLNEPCVITNYRKCYIFCCLQNSSLLEMYKPIAEFQKGKLLADYFQTILSPYLQE</sequence>
<evidence type="ECO:0000256" key="4">
    <source>
        <dbReference type="ARBA" id="ARBA00023136"/>
    </source>
</evidence>
<evidence type="ECO:0000259" key="6">
    <source>
        <dbReference type="PROSITE" id="PS50262"/>
    </source>
</evidence>
<feature type="transmembrane region" description="Helical" evidence="5">
    <location>
        <begin position="349"/>
        <end position="374"/>
    </location>
</feature>
<comment type="subcellular location">
    <subcellularLocation>
        <location evidence="1">Membrane</location>
        <topology evidence="1">Multi-pass membrane protein</topology>
    </subcellularLocation>
</comment>
<dbReference type="Ensembl" id="ENSCCRT00020062757.1">
    <property type="protein sequence ID" value="ENSCCRP00020056919.1"/>
    <property type="gene ID" value="ENSCCRG00020027039.1"/>
</dbReference>
<dbReference type="InterPro" id="IPR000276">
    <property type="entry name" value="GPCR_Rhodpsn"/>
</dbReference>
<dbReference type="PANTHER" id="PTHR23112:SF36">
    <property type="entry name" value="SI:DKEY-30C15.2 PROTEIN"/>
    <property type="match status" value="1"/>
</dbReference>
<name>A0A8C2FK81_CYPCA</name>
<reference evidence="7" key="1">
    <citation type="submission" date="2025-08" db="UniProtKB">
        <authorList>
            <consortium name="Ensembl"/>
        </authorList>
    </citation>
    <scope>IDENTIFICATION</scope>
</reference>
<protein>
    <submittedName>
        <fullName evidence="7">Si:dkey-30c15.2</fullName>
    </submittedName>
</protein>
<proteinExistence type="predicted"/>